<comment type="catalytic activity">
    <reaction evidence="10 12">
        <text>tRNA(Sec) + L-serine + ATP = L-seryl-tRNA(Sec) + AMP + diphosphate + H(+)</text>
        <dbReference type="Rhea" id="RHEA:42580"/>
        <dbReference type="Rhea" id="RHEA-COMP:9742"/>
        <dbReference type="Rhea" id="RHEA-COMP:10128"/>
        <dbReference type="ChEBI" id="CHEBI:15378"/>
        <dbReference type="ChEBI" id="CHEBI:30616"/>
        <dbReference type="ChEBI" id="CHEBI:33019"/>
        <dbReference type="ChEBI" id="CHEBI:33384"/>
        <dbReference type="ChEBI" id="CHEBI:78442"/>
        <dbReference type="ChEBI" id="CHEBI:78533"/>
        <dbReference type="ChEBI" id="CHEBI:456215"/>
        <dbReference type="EC" id="6.1.1.11"/>
    </reaction>
</comment>
<gene>
    <name evidence="12" type="primary">serS</name>
    <name evidence="17" type="ORF">AT15_06090</name>
</gene>
<dbReference type="InterPro" id="IPR015866">
    <property type="entry name" value="Ser-tRNA-synth_1_N"/>
</dbReference>
<comment type="catalytic activity">
    <reaction evidence="11 12">
        <text>tRNA(Ser) + L-serine + ATP = L-seryl-tRNA(Ser) + AMP + diphosphate + H(+)</text>
        <dbReference type="Rhea" id="RHEA:12292"/>
        <dbReference type="Rhea" id="RHEA-COMP:9669"/>
        <dbReference type="Rhea" id="RHEA-COMP:9703"/>
        <dbReference type="ChEBI" id="CHEBI:15378"/>
        <dbReference type="ChEBI" id="CHEBI:30616"/>
        <dbReference type="ChEBI" id="CHEBI:33019"/>
        <dbReference type="ChEBI" id="CHEBI:33384"/>
        <dbReference type="ChEBI" id="CHEBI:78442"/>
        <dbReference type="ChEBI" id="CHEBI:78533"/>
        <dbReference type="ChEBI" id="CHEBI:456215"/>
        <dbReference type="EC" id="6.1.1.11"/>
    </reaction>
</comment>
<dbReference type="InterPro" id="IPR010978">
    <property type="entry name" value="tRNA-bd_arm"/>
</dbReference>
<dbReference type="UniPathway" id="UPA00906">
    <property type="reaction ID" value="UER00895"/>
</dbReference>
<evidence type="ECO:0000256" key="10">
    <source>
        <dbReference type="ARBA" id="ARBA00047929"/>
    </source>
</evidence>
<dbReference type="Pfam" id="PF00587">
    <property type="entry name" value="tRNA-synt_2b"/>
    <property type="match status" value="1"/>
</dbReference>
<feature type="domain" description="Aminoacyl-transfer RNA synthetases class-II family profile" evidence="16">
    <location>
        <begin position="174"/>
        <end position="411"/>
    </location>
</feature>
<evidence type="ECO:0000259" key="16">
    <source>
        <dbReference type="PROSITE" id="PS50862"/>
    </source>
</evidence>
<evidence type="ECO:0000256" key="6">
    <source>
        <dbReference type="ARBA" id="ARBA00022741"/>
    </source>
</evidence>
<dbReference type="SUPFAM" id="SSF55681">
    <property type="entry name" value="Class II aaRS and biotin synthetases"/>
    <property type="match status" value="1"/>
</dbReference>
<dbReference type="GO" id="GO:0005737">
    <property type="term" value="C:cytoplasm"/>
    <property type="evidence" value="ECO:0007669"/>
    <property type="project" value="UniProtKB-SubCell"/>
</dbReference>
<dbReference type="InterPro" id="IPR002317">
    <property type="entry name" value="Ser-tRNA-ligase_type_1"/>
</dbReference>
<comment type="function">
    <text evidence="12">Catalyzes the attachment of serine to tRNA(Ser). Is also able to aminoacylate tRNA(Sec) with serine, to form the misacylated tRNA L-seryl-tRNA(Sec), which will be further converted into selenocysteinyl-tRNA(Sec).</text>
</comment>
<dbReference type="GO" id="GO:0004828">
    <property type="term" value="F:serine-tRNA ligase activity"/>
    <property type="evidence" value="ECO:0007669"/>
    <property type="project" value="UniProtKB-UniRule"/>
</dbReference>
<comment type="domain">
    <text evidence="12">Consists of two distinct domains, a catalytic core and a N-terminal extension that is involved in tRNA binding.</text>
</comment>
<evidence type="ECO:0000256" key="14">
    <source>
        <dbReference type="PIRSR" id="PIRSR001529-2"/>
    </source>
</evidence>
<evidence type="ECO:0000256" key="11">
    <source>
        <dbReference type="ARBA" id="ARBA00048823"/>
    </source>
</evidence>
<reference evidence="17 18" key="1">
    <citation type="submission" date="2014-02" db="EMBL/GenBank/DDBJ databases">
        <title>Kosmotoga genome sequencing.</title>
        <authorList>
            <person name="Pollo S.M."/>
            <person name="Charchuk R."/>
            <person name="Nesbo C.L."/>
        </authorList>
    </citation>
    <scope>NUCLEOTIDE SEQUENCE [LARGE SCALE GENOMIC DNA]</scope>
    <source>
        <strain evidence="17 18">S304</strain>
    </source>
</reference>
<evidence type="ECO:0000256" key="1">
    <source>
        <dbReference type="ARBA" id="ARBA00004496"/>
    </source>
</evidence>
<dbReference type="Pfam" id="PF02403">
    <property type="entry name" value="Seryl_tRNA_N"/>
    <property type="match status" value="1"/>
</dbReference>
<feature type="binding site" evidence="12">
    <location>
        <begin position="233"/>
        <end position="235"/>
    </location>
    <ligand>
        <name>L-serine</name>
        <dbReference type="ChEBI" id="CHEBI:33384"/>
    </ligand>
</feature>
<feature type="binding site" evidence="12 14">
    <location>
        <begin position="264"/>
        <end position="266"/>
    </location>
    <ligand>
        <name>ATP</name>
        <dbReference type="ChEBI" id="CHEBI:30616"/>
    </ligand>
</feature>
<dbReference type="GO" id="GO:0006434">
    <property type="term" value="P:seryl-tRNA aminoacylation"/>
    <property type="evidence" value="ECO:0007669"/>
    <property type="project" value="UniProtKB-UniRule"/>
</dbReference>
<dbReference type="EMBL" id="JFHK01000003">
    <property type="protein sequence ID" value="OAA31641.1"/>
    <property type="molecule type" value="Genomic_DNA"/>
</dbReference>
<dbReference type="PANTHER" id="PTHR43697">
    <property type="entry name" value="SERYL-TRNA SYNTHETASE"/>
    <property type="match status" value="1"/>
</dbReference>
<feature type="binding site" evidence="13">
    <location>
        <position position="264"/>
    </location>
    <ligand>
        <name>L-serine</name>
        <dbReference type="ChEBI" id="CHEBI:33384"/>
    </ligand>
</feature>
<evidence type="ECO:0000256" key="3">
    <source>
        <dbReference type="ARBA" id="ARBA00010728"/>
    </source>
</evidence>
<keyword evidence="18" id="KW-1185">Reference proteome</keyword>
<evidence type="ECO:0000256" key="9">
    <source>
        <dbReference type="ARBA" id="ARBA00023146"/>
    </source>
</evidence>
<dbReference type="SUPFAM" id="SSF46589">
    <property type="entry name" value="tRNA-binding arm"/>
    <property type="match status" value="1"/>
</dbReference>
<comment type="similarity">
    <text evidence="3 12">Belongs to the class-II aminoacyl-tRNA synthetase family. Type-1 seryl-tRNA synthetase subfamily.</text>
</comment>
<dbReference type="NCBIfam" id="TIGR00414">
    <property type="entry name" value="serS"/>
    <property type="match status" value="1"/>
</dbReference>
<evidence type="ECO:0000313" key="18">
    <source>
        <dbReference type="Proteomes" id="UP000077339"/>
    </source>
</evidence>
<keyword evidence="4 12" id="KW-0963">Cytoplasm</keyword>
<dbReference type="GO" id="GO:0005524">
    <property type="term" value="F:ATP binding"/>
    <property type="evidence" value="ECO:0007669"/>
    <property type="project" value="UniProtKB-UniRule"/>
</dbReference>
<dbReference type="InterPro" id="IPR042103">
    <property type="entry name" value="SerRS_1_N_sf"/>
</dbReference>
<dbReference type="OrthoDB" id="9804647at2"/>
<keyword evidence="6 12" id="KW-0547">Nucleotide-binding</keyword>
<feature type="binding site" evidence="12">
    <location>
        <position position="280"/>
    </location>
    <ligand>
        <name>ATP</name>
        <dbReference type="ChEBI" id="CHEBI:30616"/>
    </ligand>
</feature>
<keyword evidence="8 12" id="KW-0648">Protein biosynthesis</keyword>
<evidence type="ECO:0000256" key="12">
    <source>
        <dbReference type="HAMAP-Rule" id="MF_00176"/>
    </source>
</evidence>
<feature type="binding site" evidence="14">
    <location>
        <begin position="280"/>
        <end position="283"/>
    </location>
    <ligand>
        <name>ATP</name>
        <dbReference type="ChEBI" id="CHEBI:30616"/>
    </ligand>
</feature>
<dbReference type="PROSITE" id="PS50862">
    <property type="entry name" value="AA_TRNA_LIGASE_II"/>
    <property type="match status" value="1"/>
</dbReference>
<comment type="subunit">
    <text evidence="12">Homodimer. The tRNA molecule binds across the dimer.</text>
</comment>
<evidence type="ECO:0000256" key="4">
    <source>
        <dbReference type="ARBA" id="ARBA00022490"/>
    </source>
</evidence>
<dbReference type="InterPro" id="IPR033729">
    <property type="entry name" value="SerRS_core"/>
</dbReference>
<protein>
    <recommendedName>
        <fullName evidence="12">Serine--tRNA ligase</fullName>
        <ecNumber evidence="12">6.1.1.11</ecNumber>
    </recommendedName>
    <alternativeName>
        <fullName evidence="12">Seryl-tRNA synthetase</fullName>
        <shortName evidence="12">SerRS</shortName>
    </alternativeName>
    <alternativeName>
        <fullName evidence="12">Seryl-tRNA(Ser/Sec) synthetase</fullName>
    </alternativeName>
</protein>
<feature type="binding site" evidence="13">
    <location>
        <position position="384"/>
    </location>
    <ligand>
        <name>L-serine</name>
        <dbReference type="ChEBI" id="CHEBI:33384"/>
    </ligand>
</feature>
<dbReference type="PANTHER" id="PTHR43697:SF1">
    <property type="entry name" value="SERINE--TRNA LIGASE"/>
    <property type="match status" value="1"/>
</dbReference>
<comment type="subcellular location">
    <subcellularLocation>
        <location evidence="1 12">Cytoplasm</location>
    </subcellularLocation>
</comment>
<organism evidence="17 18">
    <name type="scientific">Kosmotoga arenicorallina S304</name>
    <dbReference type="NCBI Taxonomy" id="1453497"/>
    <lineage>
        <taxon>Bacteria</taxon>
        <taxon>Thermotogati</taxon>
        <taxon>Thermotogota</taxon>
        <taxon>Thermotogae</taxon>
        <taxon>Kosmotogales</taxon>
        <taxon>Kosmotogaceae</taxon>
        <taxon>Kosmotoga</taxon>
    </lineage>
</organism>
<keyword evidence="7 12" id="KW-0067">ATP-binding</keyword>
<feature type="binding site" evidence="12 14">
    <location>
        <begin position="351"/>
        <end position="354"/>
    </location>
    <ligand>
        <name>ATP</name>
        <dbReference type="ChEBI" id="CHEBI:30616"/>
    </ligand>
</feature>
<comment type="caution">
    <text evidence="17">The sequence shown here is derived from an EMBL/GenBank/DDBJ whole genome shotgun (WGS) entry which is preliminary data.</text>
</comment>
<dbReference type="AlphaFoldDB" id="A0A182C870"/>
<evidence type="ECO:0000256" key="13">
    <source>
        <dbReference type="PIRSR" id="PIRSR001529-1"/>
    </source>
</evidence>
<dbReference type="HAMAP" id="MF_00176">
    <property type="entry name" value="Ser_tRNA_synth_type1"/>
    <property type="match status" value="1"/>
</dbReference>
<evidence type="ECO:0000256" key="15">
    <source>
        <dbReference type="SAM" id="Coils"/>
    </source>
</evidence>
<dbReference type="CDD" id="cd00770">
    <property type="entry name" value="SerRS_core"/>
    <property type="match status" value="1"/>
</dbReference>
<dbReference type="RefSeq" id="WP_068346000.1">
    <property type="nucleotide sequence ID" value="NZ_JFHK01000003.1"/>
</dbReference>
<feature type="binding site" evidence="12">
    <location>
        <position position="386"/>
    </location>
    <ligand>
        <name>L-serine</name>
        <dbReference type="ChEBI" id="CHEBI:33384"/>
    </ligand>
</feature>
<dbReference type="InterPro" id="IPR045864">
    <property type="entry name" value="aa-tRNA-synth_II/BPL/LPL"/>
</dbReference>
<dbReference type="InterPro" id="IPR006195">
    <property type="entry name" value="aa-tRNA-synth_II"/>
</dbReference>
<evidence type="ECO:0000256" key="5">
    <source>
        <dbReference type="ARBA" id="ARBA00022598"/>
    </source>
</evidence>
<comment type="pathway">
    <text evidence="2 12">Aminoacyl-tRNA biosynthesis; selenocysteinyl-tRNA(Sec) biosynthesis; L-seryl-tRNA(Sec) from L-serine and tRNA(Sec): step 1/1.</text>
</comment>
<dbReference type="PATRIC" id="fig|1453497.3.peg.1215"/>
<dbReference type="Proteomes" id="UP000077339">
    <property type="component" value="Unassembled WGS sequence"/>
</dbReference>
<dbReference type="GO" id="GO:0016260">
    <property type="term" value="P:selenocysteine biosynthetic process"/>
    <property type="evidence" value="ECO:0007669"/>
    <property type="project" value="UniProtKB-UniRule"/>
</dbReference>
<dbReference type="InterPro" id="IPR002314">
    <property type="entry name" value="aa-tRNA-synt_IIb"/>
</dbReference>
<accession>A0A182C870</accession>
<dbReference type="STRING" id="1453497.AT15_06090"/>
<dbReference type="PIRSF" id="PIRSF001529">
    <property type="entry name" value="Ser-tRNA-synth_IIa"/>
    <property type="match status" value="1"/>
</dbReference>
<evidence type="ECO:0000256" key="7">
    <source>
        <dbReference type="ARBA" id="ARBA00022840"/>
    </source>
</evidence>
<evidence type="ECO:0000256" key="8">
    <source>
        <dbReference type="ARBA" id="ARBA00022917"/>
    </source>
</evidence>
<feature type="binding site" evidence="13">
    <location>
        <position position="233"/>
    </location>
    <ligand>
        <name>L-serine</name>
        <dbReference type="ChEBI" id="CHEBI:33384"/>
    </ligand>
</feature>
<keyword evidence="9 12" id="KW-0030">Aminoacyl-tRNA synthetase</keyword>
<evidence type="ECO:0000313" key="17">
    <source>
        <dbReference type="EMBL" id="OAA31641.1"/>
    </source>
</evidence>
<dbReference type="EC" id="6.1.1.11" evidence="12"/>
<feature type="coiled-coil region" evidence="15">
    <location>
        <begin position="64"/>
        <end position="98"/>
    </location>
</feature>
<keyword evidence="5 12" id="KW-0436">Ligase</keyword>
<evidence type="ECO:0000256" key="2">
    <source>
        <dbReference type="ARBA" id="ARBA00005045"/>
    </source>
</evidence>
<keyword evidence="15" id="KW-0175">Coiled coil</keyword>
<dbReference type="Gene3D" id="1.10.287.40">
    <property type="entry name" value="Serine-tRNA synthetase, tRNA binding domain"/>
    <property type="match status" value="1"/>
</dbReference>
<proteinExistence type="inferred from homology"/>
<sequence>MIDIKIVRNNPEIIENALKNRNADPALLEELLKIDVERRQVIAAADRKKAERNAISSNIAKLMSEGKKAEAQELKAKAKEISLEVKELNQRAGELDELLQMKLLYIPNIPHSSVPIGSDESENVVVRKWGEPRNFDFEPKPHWELGVQSEQMDFDRAARLSGSRFVVLRNHLAKLERALINFMLDLHTTEHGYQEVSLPHLVKRETMMSTGQLPKFEEEAYKTDPDDMFLIPTAEVPLVGQHRDEILELNSLPRRYTAYTPCYRREAGSYGRDVKGMIRVHQFDKVELVWFTLPEASYEALETLTENAEEVLKRLKLPYRVVSLCTGDLGFAAAKTYDLEVWLPSYNTYREISSCSNVEDFQARRGNIRFRDKDNKLKFVHTLNGSGLAVGRTLVAIVENYQLPDGRIRVPEALIPYMGLEVIG</sequence>
<dbReference type="Gene3D" id="3.30.930.10">
    <property type="entry name" value="Bira Bifunctional Protein, Domain 2"/>
    <property type="match status" value="1"/>
</dbReference>
<dbReference type="PRINTS" id="PR00981">
    <property type="entry name" value="TRNASYNTHSER"/>
</dbReference>
<name>A0A182C870_9BACT</name>
<feature type="binding site" evidence="12 13">
    <location>
        <position position="287"/>
    </location>
    <ligand>
        <name>L-serine</name>
        <dbReference type="ChEBI" id="CHEBI:33384"/>
    </ligand>
</feature>